<accession>A0ABQ0ADE5</accession>
<comment type="caution">
    <text evidence="1">The sequence shown here is derived from an EMBL/GenBank/DDBJ whole genome shotgun (WGS) entry which is preliminary data.</text>
</comment>
<proteinExistence type="predicted"/>
<organism evidence="1 2">
    <name type="scientific">Sessilibacter corallicola</name>
    <dbReference type="NCBI Taxonomy" id="2904075"/>
    <lineage>
        <taxon>Bacteria</taxon>
        <taxon>Pseudomonadati</taxon>
        <taxon>Pseudomonadota</taxon>
        <taxon>Gammaproteobacteria</taxon>
        <taxon>Cellvibrionales</taxon>
        <taxon>Cellvibrionaceae</taxon>
        <taxon>Sessilibacter</taxon>
    </lineage>
</organism>
<evidence type="ECO:0000313" key="1">
    <source>
        <dbReference type="EMBL" id="GAA6169672.1"/>
    </source>
</evidence>
<reference evidence="1 2" key="1">
    <citation type="submission" date="2024-04" db="EMBL/GenBank/DDBJ databases">
        <title>Draft genome sequence of Sessilibacter corallicola NBRC 116591.</title>
        <authorList>
            <person name="Miyakawa T."/>
            <person name="Kusuya Y."/>
            <person name="Miura T."/>
        </authorList>
    </citation>
    <scope>NUCLEOTIDE SEQUENCE [LARGE SCALE GENOMIC DNA]</scope>
    <source>
        <strain evidence="1 2">KU-00831-HH</strain>
    </source>
</reference>
<dbReference type="InterPro" id="IPR007263">
    <property type="entry name" value="DCC1-like"/>
</dbReference>
<dbReference type="PANTHER" id="PTHR33639:SF2">
    <property type="entry name" value="DUF393 DOMAIN-CONTAINING PROTEIN"/>
    <property type="match status" value="1"/>
</dbReference>
<dbReference type="EMBL" id="BAABWN010000014">
    <property type="protein sequence ID" value="GAA6169672.1"/>
    <property type="molecule type" value="Genomic_DNA"/>
</dbReference>
<dbReference type="Proteomes" id="UP001465153">
    <property type="component" value="Unassembled WGS sequence"/>
</dbReference>
<name>A0ABQ0ADE5_9GAMM</name>
<dbReference type="Pfam" id="PF04134">
    <property type="entry name" value="DCC1-like"/>
    <property type="match status" value="1"/>
</dbReference>
<dbReference type="PANTHER" id="PTHR33639">
    <property type="entry name" value="THIOL-DISULFIDE OXIDOREDUCTASE DCC"/>
    <property type="match status" value="1"/>
</dbReference>
<protein>
    <submittedName>
        <fullName evidence="1">Thiol-disulfide oxidoreductase DCC family protein</fullName>
    </submittedName>
</protein>
<keyword evidence="2" id="KW-1185">Reference proteome</keyword>
<dbReference type="InterPro" id="IPR052927">
    <property type="entry name" value="DCC_oxidoreductase"/>
</dbReference>
<gene>
    <name evidence="1" type="ORF">NBRC116591_34830</name>
</gene>
<evidence type="ECO:0000313" key="2">
    <source>
        <dbReference type="Proteomes" id="UP001465153"/>
    </source>
</evidence>
<dbReference type="RefSeq" id="WP_353304148.1">
    <property type="nucleotide sequence ID" value="NZ_BAABWN010000014.1"/>
</dbReference>
<sequence length="151" mass="17584">MNQKPTAGVPHINSDDNVILFDGVCKLCNAWSNFIIQHDKQRCFKLASVQSQQGKDILQHFDYPTDCYKTMLVVSGNQCFEKSDSFLLVMQKLGWPWKVLLVFKIIPKALRDWMYDRIALNRYQIFGKYDYCILPNPDHDQRYLDGNSAAE</sequence>